<evidence type="ECO:0008006" key="4">
    <source>
        <dbReference type="Google" id="ProtNLM"/>
    </source>
</evidence>
<gene>
    <name evidence="2" type="ORF">PHLGIDRAFT_115974</name>
</gene>
<evidence type="ECO:0000313" key="3">
    <source>
        <dbReference type="Proteomes" id="UP000053257"/>
    </source>
</evidence>
<name>A0A0C3SB81_PHLG1</name>
<proteinExistence type="predicted"/>
<keyword evidence="3" id="KW-1185">Reference proteome</keyword>
<dbReference type="AlphaFoldDB" id="A0A0C3SB81"/>
<feature type="region of interest" description="Disordered" evidence="1">
    <location>
        <begin position="39"/>
        <end position="58"/>
    </location>
</feature>
<dbReference type="Proteomes" id="UP000053257">
    <property type="component" value="Unassembled WGS sequence"/>
</dbReference>
<dbReference type="InterPro" id="IPR021848">
    <property type="entry name" value="HODM_asu-like"/>
</dbReference>
<reference evidence="2 3" key="1">
    <citation type="journal article" date="2014" name="PLoS Genet.">
        <title>Analysis of the Phlebiopsis gigantea genome, transcriptome and secretome provides insight into its pioneer colonization strategies of wood.</title>
        <authorList>
            <person name="Hori C."/>
            <person name="Ishida T."/>
            <person name="Igarashi K."/>
            <person name="Samejima M."/>
            <person name="Suzuki H."/>
            <person name="Master E."/>
            <person name="Ferreira P."/>
            <person name="Ruiz-Duenas F.J."/>
            <person name="Held B."/>
            <person name="Canessa P."/>
            <person name="Larrondo L.F."/>
            <person name="Schmoll M."/>
            <person name="Druzhinina I.S."/>
            <person name="Kubicek C.P."/>
            <person name="Gaskell J.A."/>
            <person name="Kersten P."/>
            <person name="St John F."/>
            <person name="Glasner J."/>
            <person name="Sabat G."/>
            <person name="Splinter BonDurant S."/>
            <person name="Syed K."/>
            <person name="Yadav J."/>
            <person name="Mgbeahuruike A.C."/>
            <person name="Kovalchuk A."/>
            <person name="Asiegbu F.O."/>
            <person name="Lackner G."/>
            <person name="Hoffmeister D."/>
            <person name="Rencoret J."/>
            <person name="Gutierrez A."/>
            <person name="Sun H."/>
            <person name="Lindquist E."/>
            <person name="Barry K."/>
            <person name="Riley R."/>
            <person name="Grigoriev I.V."/>
            <person name="Henrissat B."/>
            <person name="Kues U."/>
            <person name="Berka R.M."/>
            <person name="Martinez A.T."/>
            <person name="Covert S.F."/>
            <person name="Blanchette R.A."/>
            <person name="Cullen D."/>
        </authorList>
    </citation>
    <scope>NUCLEOTIDE SEQUENCE [LARGE SCALE GENOMIC DNA]</scope>
    <source>
        <strain evidence="2 3">11061_1 CR5-6</strain>
    </source>
</reference>
<protein>
    <recommendedName>
        <fullName evidence="4">DUF3445 domain-containing protein</fullName>
    </recommendedName>
</protein>
<evidence type="ECO:0000256" key="1">
    <source>
        <dbReference type="SAM" id="MobiDB-lite"/>
    </source>
</evidence>
<accession>A0A0C3SB81</accession>
<dbReference type="HOGENOM" id="CLU_025462_0_2_1"/>
<sequence length="439" mass="48989">MISAAFWEALAAVLCAAGLLALARGRGALRWAQWAAPSLKRDAKPPPPREREPGGKSPQWTAVAFEYPAVAPCRAALADVPPIPYRPFKWGEYFVTMGIRSMPWDEWIELDRDFAHYHRIREHRIQTRSDRLGPRPLSCAARADAVFSFDAAVELVHELAEYLSRRFPDVYRVTRCEGATDAGGWYGLPAIRDVTIAPLGKTYSLQDSNPMIVAALLVQEDLAIMIEGTDGQYYLQAGAVLIPGMWRLRDKIGMSLDDIHISGTVPQFERKLQPSMSRFFRRMPVDRPVVRTNYSFQVVAPPAAADPLDPDELAWCRTMKGDEDAAAGEPGFLRMEGAAASDLADVPPDVDPALVRLRVERQTLRRLPRTGAVVFTIRVYLTPLAQLVQEPGVPGRLASAIRSWPEDVARYKARPVFASVLGYLDEHHRRQLDWGVTTP</sequence>
<organism evidence="2 3">
    <name type="scientific">Phlebiopsis gigantea (strain 11061_1 CR5-6)</name>
    <name type="common">White-rot fungus</name>
    <name type="synonym">Peniophora gigantea</name>
    <dbReference type="NCBI Taxonomy" id="745531"/>
    <lineage>
        <taxon>Eukaryota</taxon>
        <taxon>Fungi</taxon>
        <taxon>Dikarya</taxon>
        <taxon>Basidiomycota</taxon>
        <taxon>Agaricomycotina</taxon>
        <taxon>Agaricomycetes</taxon>
        <taxon>Polyporales</taxon>
        <taxon>Phanerochaetaceae</taxon>
        <taxon>Phlebiopsis</taxon>
    </lineage>
</organism>
<dbReference type="EMBL" id="KN840461">
    <property type="protein sequence ID" value="KIP09817.1"/>
    <property type="molecule type" value="Genomic_DNA"/>
</dbReference>
<dbReference type="OrthoDB" id="497541at2759"/>
<evidence type="ECO:0000313" key="2">
    <source>
        <dbReference type="EMBL" id="KIP09817.1"/>
    </source>
</evidence>
<dbReference type="STRING" id="745531.A0A0C3SB81"/>
<feature type="compositionally biased region" description="Basic and acidic residues" evidence="1">
    <location>
        <begin position="39"/>
        <end position="54"/>
    </location>
</feature>
<dbReference type="Pfam" id="PF11927">
    <property type="entry name" value="HODM_asu-like"/>
    <property type="match status" value="1"/>
</dbReference>